<dbReference type="Gene3D" id="3.40.50.150">
    <property type="entry name" value="Vaccinia Virus protein VP39"/>
    <property type="match status" value="1"/>
</dbReference>
<dbReference type="EMBL" id="CP002961">
    <property type="protein sequence ID" value="AFK05351.1"/>
    <property type="molecule type" value="Genomic_DNA"/>
</dbReference>
<keyword evidence="4" id="KW-0472">Membrane</keyword>
<keyword evidence="4" id="KW-1133">Transmembrane helix</keyword>
<evidence type="ECO:0000313" key="6">
    <source>
        <dbReference type="EMBL" id="AFK05351.1"/>
    </source>
</evidence>
<dbReference type="SUPFAM" id="SSF53335">
    <property type="entry name" value="S-adenosyl-L-methionine-dependent methyltransferases"/>
    <property type="match status" value="1"/>
</dbReference>
<evidence type="ECO:0000256" key="2">
    <source>
        <dbReference type="ARBA" id="ARBA00022679"/>
    </source>
</evidence>
<evidence type="ECO:0000256" key="1">
    <source>
        <dbReference type="ARBA" id="ARBA00022603"/>
    </source>
</evidence>
<evidence type="ECO:0000256" key="4">
    <source>
        <dbReference type="SAM" id="Phobius"/>
    </source>
</evidence>
<proteinExistence type="predicted"/>
<keyword evidence="2" id="KW-0808">Transferase</keyword>
<dbReference type="Proteomes" id="UP000002875">
    <property type="component" value="Chromosome"/>
</dbReference>
<dbReference type="InterPro" id="IPR025714">
    <property type="entry name" value="Methyltranfer_dom"/>
</dbReference>
<sequence length="255" mass="29854">MLINYEEYKMMYEAEGSLWWYKILHEKVLSAITERYKEDNKIKILDAGCGTGGLMDYLIRNGYTNIQGFDFSIDAVSFCKQRDLDVKHLDITKLDKVFNHDEFDVIVNNDVVYQFEDNEITKIFGDFSRIIKPTGIIITNNNAFNIFRGTHDIAVGGMQRFTIKSFRRILNVLPLRIYSFTYWSLFLSPIILLVRLIQQFQIKLNLINLNNIKSDVKVPSEIINNLFFQLVKFESYLFKKSFFGSSLFIIIGKKN</sequence>
<organism evidence="6 7">
    <name type="scientific">Emticicia oligotrophica (strain DSM 17448 / CIP 109782 / MTCC 6937 / GPTSA100-15)</name>
    <dbReference type="NCBI Taxonomy" id="929562"/>
    <lineage>
        <taxon>Bacteria</taxon>
        <taxon>Pseudomonadati</taxon>
        <taxon>Bacteroidota</taxon>
        <taxon>Cytophagia</taxon>
        <taxon>Cytophagales</taxon>
        <taxon>Leadbetterellaceae</taxon>
        <taxon>Emticicia</taxon>
    </lineage>
</organism>
<keyword evidence="4" id="KW-0812">Transmembrane</keyword>
<accession>A0ABM5N735</accession>
<dbReference type="GO" id="GO:0008168">
    <property type="term" value="F:methyltransferase activity"/>
    <property type="evidence" value="ECO:0007669"/>
    <property type="project" value="UniProtKB-KW"/>
</dbReference>
<keyword evidence="3" id="KW-0949">S-adenosyl-L-methionine</keyword>
<dbReference type="Pfam" id="PF13847">
    <property type="entry name" value="Methyltransf_31"/>
    <property type="match status" value="1"/>
</dbReference>
<name>A0ABM5N735_EMTOG</name>
<dbReference type="PANTHER" id="PTHR43464">
    <property type="entry name" value="METHYLTRANSFERASE"/>
    <property type="match status" value="1"/>
</dbReference>
<feature type="transmembrane region" description="Helical" evidence="4">
    <location>
        <begin position="177"/>
        <end position="197"/>
    </location>
</feature>
<dbReference type="InterPro" id="IPR029063">
    <property type="entry name" value="SAM-dependent_MTases_sf"/>
</dbReference>
<evidence type="ECO:0000259" key="5">
    <source>
        <dbReference type="Pfam" id="PF13847"/>
    </source>
</evidence>
<reference evidence="6 7" key="1">
    <citation type="submission" date="2011-07" db="EMBL/GenBank/DDBJ databases">
        <title>The complete genome of chromosome of Emticicia oligotrophica DSM 17448.</title>
        <authorList>
            <consortium name="US DOE Joint Genome Institute (JGI-PGF)"/>
            <person name="Lucas S."/>
            <person name="Han J."/>
            <person name="Lapidus A."/>
            <person name="Bruce D."/>
            <person name="Goodwin L."/>
            <person name="Pitluck S."/>
            <person name="Peters L."/>
            <person name="Kyrpides N."/>
            <person name="Mavromatis K."/>
            <person name="Ivanova N."/>
            <person name="Ovchinnikova G."/>
            <person name="Teshima H."/>
            <person name="Detter J.C."/>
            <person name="Tapia R."/>
            <person name="Han C."/>
            <person name="Land M."/>
            <person name="Hauser L."/>
            <person name="Markowitz V."/>
            <person name="Cheng J.-F."/>
            <person name="Hugenholtz P."/>
            <person name="Woyke T."/>
            <person name="Wu D."/>
            <person name="Tindall B."/>
            <person name="Pomrenke H."/>
            <person name="Brambilla E."/>
            <person name="Klenk H.-P."/>
            <person name="Eisen J.A."/>
        </authorList>
    </citation>
    <scope>NUCLEOTIDE SEQUENCE [LARGE SCALE GENOMIC DNA]</scope>
    <source>
        <strain evidence="6 7">DSM 17448</strain>
    </source>
</reference>
<feature type="domain" description="Methyltransferase" evidence="5">
    <location>
        <begin position="39"/>
        <end position="141"/>
    </location>
</feature>
<dbReference type="RefSeq" id="WP_015031039.1">
    <property type="nucleotide sequence ID" value="NC_018748.1"/>
</dbReference>
<evidence type="ECO:0000313" key="7">
    <source>
        <dbReference type="Proteomes" id="UP000002875"/>
    </source>
</evidence>
<gene>
    <name evidence="6" type="ordered locus">Emtol_4227</name>
</gene>
<keyword evidence="1 6" id="KW-0489">Methyltransferase</keyword>
<dbReference type="PANTHER" id="PTHR43464:SF19">
    <property type="entry name" value="UBIQUINONE BIOSYNTHESIS O-METHYLTRANSFERASE, MITOCHONDRIAL"/>
    <property type="match status" value="1"/>
</dbReference>
<dbReference type="GO" id="GO:0032259">
    <property type="term" value="P:methylation"/>
    <property type="evidence" value="ECO:0007669"/>
    <property type="project" value="UniProtKB-KW"/>
</dbReference>
<keyword evidence="7" id="KW-1185">Reference proteome</keyword>
<dbReference type="CDD" id="cd02440">
    <property type="entry name" value="AdoMet_MTases"/>
    <property type="match status" value="1"/>
</dbReference>
<protein>
    <submittedName>
        <fullName evidence="6">Methyltransferase type 11</fullName>
    </submittedName>
</protein>
<evidence type="ECO:0000256" key="3">
    <source>
        <dbReference type="ARBA" id="ARBA00022691"/>
    </source>
</evidence>